<evidence type="ECO:0000313" key="3">
    <source>
        <dbReference type="EMBL" id="OTW50860.1"/>
    </source>
</evidence>
<name>A0A242WAI5_BACTU</name>
<sequence length="214" mass="24189">MQFSNGLVKIKKAVVDVENDFKCLCIRQTLNGKDIKLNGVPQTIILPMRDIRSLEVKKGDVIDLSFQRNQLQSTKKICIKYPINKDTNKNQESKKYKKSKIKMNSNNIDKVFKGLTLVMVGMEPEESELREAVEKRGGKLICISGKQGKSRRKTVRSRLSEGDIVVFTKSYVSHAATNLAVIVCKELNIPFDSVDGFGKSNFLRTAEKLIHNLK</sequence>
<dbReference type="EMBL" id="NFCF01000063">
    <property type="protein sequence ID" value="OTW50860.1"/>
    <property type="molecule type" value="Genomic_DNA"/>
</dbReference>
<reference evidence="3 4" key="1">
    <citation type="submission" date="2016-10" db="EMBL/GenBank/DDBJ databases">
        <title>Comparative genomics of Bacillus thuringiensis reveals a path to pathogens against multiple invertebrate hosts.</title>
        <authorList>
            <person name="Zheng J."/>
            <person name="Gao Q."/>
            <person name="Liu H."/>
            <person name="Peng D."/>
            <person name="Ruan L."/>
            <person name="Sun M."/>
        </authorList>
    </citation>
    <scope>NUCLEOTIDE SEQUENCE [LARGE SCALE GENOMIC DNA]</scope>
    <source>
        <strain evidence="3">BGSC 4AC1</strain>
    </source>
</reference>
<gene>
    <name evidence="3" type="ORF">BK699_09960</name>
</gene>
<dbReference type="PROSITE" id="PS50172">
    <property type="entry name" value="BRCT"/>
    <property type="match status" value="1"/>
</dbReference>
<comment type="similarity">
    <text evidence="1">Belongs to the UPF0751 family.</text>
</comment>
<dbReference type="Proteomes" id="UP000195152">
    <property type="component" value="Unassembled WGS sequence"/>
</dbReference>
<evidence type="ECO:0000259" key="2">
    <source>
        <dbReference type="PROSITE" id="PS50172"/>
    </source>
</evidence>
<accession>A0A242WAI5</accession>
<protein>
    <submittedName>
        <fullName evidence="3">DUF2325 domain-containing protein</fullName>
    </submittedName>
</protein>
<dbReference type="InterPro" id="IPR001357">
    <property type="entry name" value="BRCT_dom"/>
</dbReference>
<dbReference type="RefSeq" id="WP_001160694.1">
    <property type="nucleotide sequence ID" value="NZ_NFCF01000063.1"/>
</dbReference>
<evidence type="ECO:0000313" key="4">
    <source>
        <dbReference type="Proteomes" id="UP000195152"/>
    </source>
</evidence>
<proteinExistence type="inferred from homology"/>
<feature type="domain" description="BRCT" evidence="2">
    <location>
        <begin position="107"/>
        <end position="140"/>
    </location>
</feature>
<dbReference type="InterPro" id="IPR016772">
    <property type="entry name" value="UCP020408"/>
</dbReference>
<dbReference type="AlphaFoldDB" id="A0A242WAI5"/>
<dbReference type="Pfam" id="PF10087">
    <property type="entry name" value="DUF2325"/>
    <property type="match status" value="1"/>
</dbReference>
<comment type="caution">
    <text evidence="3">The sequence shown here is derived from an EMBL/GenBank/DDBJ whole genome shotgun (WGS) entry which is preliminary data.</text>
</comment>
<evidence type="ECO:0000256" key="1">
    <source>
        <dbReference type="ARBA" id="ARBA00007189"/>
    </source>
</evidence>
<organism evidence="3 4">
    <name type="scientific">Bacillus thuringiensis serovar mexicanensis</name>
    <dbReference type="NCBI Taxonomy" id="180868"/>
    <lineage>
        <taxon>Bacteria</taxon>
        <taxon>Bacillati</taxon>
        <taxon>Bacillota</taxon>
        <taxon>Bacilli</taxon>
        <taxon>Bacillales</taxon>
        <taxon>Bacillaceae</taxon>
        <taxon>Bacillus</taxon>
        <taxon>Bacillus cereus group</taxon>
    </lineage>
</organism>